<dbReference type="InterPro" id="IPR042245">
    <property type="entry name" value="Tgt2/MlaC_sf"/>
</dbReference>
<dbReference type="RefSeq" id="WP_074214964.1">
    <property type="nucleotide sequence ID" value="NZ_FSRG01000003.1"/>
</dbReference>
<dbReference type="PANTHER" id="PTHR36573">
    <property type="entry name" value="INTERMEMBRANE PHOSPHOLIPID TRANSPORT SYSTEM BINDING PROTEIN MLAC"/>
    <property type="match status" value="1"/>
</dbReference>
<protein>
    <submittedName>
        <fullName evidence="2">Phospholipid transport system substrate-binding protein</fullName>
    </submittedName>
</protein>
<dbReference type="Proteomes" id="UP000184694">
    <property type="component" value="Unassembled WGS sequence"/>
</dbReference>
<reference evidence="3" key="1">
    <citation type="submission" date="2016-11" db="EMBL/GenBank/DDBJ databases">
        <authorList>
            <person name="Varghese N."/>
            <person name="Submissions S."/>
        </authorList>
    </citation>
    <scope>NUCLEOTIDE SEQUENCE [LARGE SCALE GENOMIC DNA]</scope>
    <source>
        <strain evidence="3">DSM 17456</strain>
    </source>
</reference>
<accession>A0A1N6DDV2</accession>
<dbReference type="Pfam" id="PF05494">
    <property type="entry name" value="MlaC"/>
    <property type="match status" value="1"/>
</dbReference>
<dbReference type="PANTHER" id="PTHR36573:SF1">
    <property type="entry name" value="INTERMEMBRANE PHOSPHOLIPID TRANSPORT SYSTEM BINDING PROTEIN MLAC"/>
    <property type="match status" value="1"/>
</dbReference>
<evidence type="ECO:0000256" key="1">
    <source>
        <dbReference type="SAM" id="SignalP"/>
    </source>
</evidence>
<evidence type="ECO:0000313" key="3">
    <source>
        <dbReference type="Proteomes" id="UP000184694"/>
    </source>
</evidence>
<dbReference type="EMBL" id="FSRG01000003">
    <property type="protein sequence ID" value="SIN69000.1"/>
    <property type="molecule type" value="Genomic_DNA"/>
</dbReference>
<organism evidence="2 3">
    <name type="scientific">Halodesulfovibrio marinisediminis DSM 17456</name>
    <dbReference type="NCBI Taxonomy" id="1121457"/>
    <lineage>
        <taxon>Bacteria</taxon>
        <taxon>Pseudomonadati</taxon>
        <taxon>Thermodesulfobacteriota</taxon>
        <taxon>Desulfovibrionia</taxon>
        <taxon>Desulfovibrionales</taxon>
        <taxon>Desulfovibrionaceae</taxon>
        <taxon>Halodesulfovibrio</taxon>
    </lineage>
</organism>
<dbReference type="OrthoDB" id="9798905at2"/>
<dbReference type="PIRSF" id="PIRSF004649">
    <property type="entry name" value="MlaC"/>
    <property type="match status" value="1"/>
</dbReference>
<keyword evidence="1" id="KW-0732">Signal</keyword>
<name>A0A1N6DDV2_9BACT</name>
<dbReference type="STRING" id="1121457.SAMN02745161_0050"/>
<keyword evidence="3" id="KW-1185">Reference proteome</keyword>
<evidence type="ECO:0000313" key="2">
    <source>
        <dbReference type="EMBL" id="SIN69000.1"/>
    </source>
</evidence>
<proteinExistence type="predicted"/>
<gene>
    <name evidence="2" type="ORF">SAMN02745161_0050</name>
</gene>
<dbReference type="InterPro" id="IPR008869">
    <property type="entry name" value="MlaC/ttg2D"/>
</dbReference>
<dbReference type="AlphaFoldDB" id="A0A1N6DDV2"/>
<feature type="signal peptide" evidence="1">
    <location>
        <begin position="1"/>
        <end position="28"/>
    </location>
</feature>
<sequence>MSKTYKRLLSPIISVFIVTLLFASTAFADAKQDAEEALQNAVNEITTTLNNANLDNVTENSVVVSQLEAEILKIFSMEQFSMRTIGRKWNTFTPEQKTKFKDAFIELLKATYFKHVSKYNGQRLDILGSRTNKSGNKVEVRTSVKYKNEDVPVNYRMLREDGKWMVYDVLVEGVSLVKNYRTQFSEILRKGTPDELIAKLQEKAVQVRKQQATAGKK</sequence>
<dbReference type="Gene3D" id="3.10.450.710">
    <property type="entry name" value="Tgt2/MlaC"/>
    <property type="match status" value="1"/>
</dbReference>
<feature type="chain" id="PRO_5009935469" evidence="1">
    <location>
        <begin position="29"/>
        <end position="217"/>
    </location>
</feature>